<evidence type="ECO:0000313" key="14">
    <source>
        <dbReference type="EMBL" id="KAG5389482.1"/>
    </source>
</evidence>
<evidence type="ECO:0000256" key="12">
    <source>
        <dbReference type="SAM" id="Phobius"/>
    </source>
</evidence>
<evidence type="ECO:0000313" key="15">
    <source>
        <dbReference type="Proteomes" id="UP000823674"/>
    </source>
</evidence>
<evidence type="ECO:0000256" key="8">
    <source>
        <dbReference type="ARBA" id="ARBA00023136"/>
    </source>
</evidence>
<dbReference type="PANTHER" id="PTHR15486">
    <property type="entry name" value="ANCIENT UBIQUITOUS PROTEIN"/>
    <property type="match status" value="1"/>
</dbReference>
<proteinExistence type="inferred from homology"/>
<evidence type="ECO:0000256" key="3">
    <source>
        <dbReference type="ARBA" id="ARBA00022516"/>
    </source>
</evidence>
<keyword evidence="3" id="KW-0444">Lipid biosynthesis</keyword>
<evidence type="ECO:0000256" key="6">
    <source>
        <dbReference type="ARBA" id="ARBA00022989"/>
    </source>
</evidence>
<keyword evidence="9" id="KW-0594">Phospholipid biosynthesis</keyword>
<name>A0ABQ7LSE3_BRACM</name>
<keyword evidence="8 12" id="KW-0472">Membrane</keyword>
<comment type="caution">
    <text evidence="14">The sequence shown here is derived from an EMBL/GenBank/DDBJ whole genome shotgun (WGS) entry which is preliminary data.</text>
</comment>
<accession>A0ABQ7LSE3</accession>
<comment type="subcellular location">
    <subcellularLocation>
        <location evidence="1">Membrane</location>
    </subcellularLocation>
</comment>
<keyword evidence="7" id="KW-0443">Lipid metabolism</keyword>
<evidence type="ECO:0000256" key="2">
    <source>
        <dbReference type="ARBA" id="ARBA00007937"/>
    </source>
</evidence>
<evidence type="ECO:0000256" key="11">
    <source>
        <dbReference type="ARBA" id="ARBA00023315"/>
    </source>
</evidence>
<keyword evidence="5 12" id="KW-0812">Transmembrane</keyword>
<keyword evidence="11" id="KW-0012">Acyltransferase</keyword>
<keyword evidence="4" id="KW-0808">Transferase</keyword>
<evidence type="ECO:0000256" key="10">
    <source>
        <dbReference type="ARBA" id="ARBA00023264"/>
    </source>
</evidence>
<protein>
    <recommendedName>
        <fullName evidence="13">Glycerol-3-phosphate acyltransferase RAM2/GPAT1-8 HAD-like domain-containing protein</fullName>
    </recommendedName>
</protein>
<feature type="transmembrane region" description="Helical" evidence="12">
    <location>
        <begin position="62"/>
        <end position="80"/>
    </location>
</feature>
<evidence type="ECO:0000256" key="4">
    <source>
        <dbReference type="ARBA" id="ARBA00022679"/>
    </source>
</evidence>
<sequence>MVISELGRRSFLTRAEMVPAPMISRRRCSMSPTLETIFEERFDDLNHQEYSSKVVVGQGHRLFLLVPAIISAVSCVLLYRHDLEFCLSREGFPVSLFRGLILLLSLPIVIIAYLFVSEALGIQILIYISFAGIKIRDIELVSRAVLPWFYAADVRKDSFEVFDKCKRKVVVTANPCFCYESI</sequence>
<feature type="transmembrane region" description="Helical" evidence="12">
    <location>
        <begin position="100"/>
        <end position="128"/>
    </location>
</feature>
<comment type="similarity">
    <text evidence="2">Belongs to the GPAT/DAPAT family.</text>
</comment>
<dbReference type="InterPro" id="IPR056462">
    <property type="entry name" value="HAD_RAM2/GPAT1-8"/>
</dbReference>
<evidence type="ECO:0000256" key="7">
    <source>
        <dbReference type="ARBA" id="ARBA00023098"/>
    </source>
</evidence>
<feature type="domain" description="Glycerol-3-phosphate acyltransferase RAM2/GPAT1-8 HAD-like" evidence="13">
    <location>
        <begin position="95"/>
        <end position="175"/>
    </location>
</feature>
<evidence type="ECO:0000256" key="1">
    <source>
        <dbReference type="ARBA" id="ARBA00004370"/>
    </source>
</evidence>
<dbReference type="Pfam" id="PF23270">
    <property type="entry name" value="HAD_RAM2_N"/>
    <property type="match status" value="1"/>
</dbReference>
<dbReference type="Proteomes" id="UP000823674">
    <property type="component" value="Chromosome A08"/>
</dbReference>
<organism evidence="14 15">
    <name type="scientific">Brassica rapa subsp. trilocularis</name>
    <dbReference type="NCBI Taxonomy" id="1813537"/>
    <lineage>
        <taxon>Eukaryota</taxon>
        <taxon>Viridiplantae</taxon>
        <taxon>Streptophyta</taxon>
        <taxon>Embryophyta</taxon>
        <taxon>Tracheophyta</taxon>
        <taxon>Spermatophyta</taxon>
        <taxon>Magnoliopsida</taxon>
        <taxon>eudicotyledons</taxon>
        <taxon>Gunneridae</taxon>
        <taxon>Pentapetalae</taxon>
        <taxon>rosids</taxon>
        <taxon>malvids</taxon>
        <taxon>Brassicales</taxon>
        <taxon>Brassicaceae</taxon>
        <taxon>Brassiceae</taxon>
        <taxon>Brassica</taxon>
    </lineage>
</organism>
<dbReference type="PANTHER" id="PTHR15486:SF61">
    <property type="entry name" value="GLYCEROL-3-PHOSPHATE 2-O-ACYLTRANSFERASE 4"/>
    <property type="match status" value="1"/>
</dbReference>
<evidence type="ECO:0000256" key="9">
    <source>
        <dbReference type="ARBA" id="ARBA00023209"/>
    </source>
</evidence>
<keyword evidence="10" id="KW-1208">Phospholipid metabolism</keyword>
<gene>
    <name evidence="14" type="primary">A08p020050.1_BraROA</name>
    <name evidence="14" type="ORF">IGI04_031023</name>
</gene>
<reference evidence="14 15" key="1">
    <citation type="submission" date="2021-03" db="EMBL/GenBank/DDBJ databases">
        <authorList>
            <person name="King G.J."/>
            <person name="Bancroft I."/>
            <person name="Baten A."/>
            <person name="Bloomfield J."/>
            <person name="Borpatragohain P."/>
            <person name="He Z."/>
            <person name="Irish N."/>
            <person name="Irwin J."/>
            <person name="Liu K."/>
            <person name="Mauleon R.P."/>
            <person name="Moore J."/>
            <person name="Morris R."/>
            <person name="Ostergaard L."/>
            <person name="Wang B."/>
            <person name="Wells R."/>
        </authorList>
    </citation>
    <scope>NUCLEOTIDE SEQUENCE [LARGE SCALE GENOMIC DNA]</scope>
    <source>
        <strain evidence="14">R-o-18</strain>
        <tissue evidence="14">Leaf</tissue>
    </source>
</reference>
<keyword evidence="6 12" id="KW-1133">Transmembrane helix</keyword>
<evidence type="ECO:0000256" key="5">
    <source>
        <dbReference type="ARBA" id="ARBA00022692"/>
    </source>
</evidence>
<keyword evidence="15" id="KW-1185">Reference proteome</keyword>
<evidence type="ECO:0000259" key="13">
    <source>
        <dbReference type="Pfam" id="PF23270"/>
    </source>
</evidence>
<dbReference type="EMBL" id="JADBGQ010000007">
    <property type="protein sequence ID" value="KAG5389482.1"/>
    <property type="molecule type" value="Genomic_DNA"/>
</dbReference>